<sequence length="98" mass="10624">MILPCFRFELFTVYIPDGFHLPVIPRDAGLTCLGQTGKMRSLVLPAKASSLLSVPLASGPPASIPQLHHTRGPICLQLPVPHPPCMMRRGVRLACLSN</sequence>
<dbReference type="EMBL" id="JAWDGP010004566">
    <property type="protein sequence ID" value="KAK3763366.1"/>
    <property type="molecule type" value="Genomic_DNA"/>
</dbReference>
<accession>A0AAE1DAI4</accession>
<evidence type="ECO:0000313" key="2">
    <source>
        <dbReference type="Proteomes" id="UP001283361"/>
    </source>
</evidence>
<gene>
    <name evidence="1" type="ORF">RRG08_050131</name>
</gene>
<evidence type="ECO:0000313" key="1">
    <source>
        <dbReference type="EMBL" id="KAK3763366.1"/>
    </source>
</evidence>
<dbReference type="Proteomes" id="UP001283361">
    <property type="component" value="Unassembled WGS sequence"/>
</dbReference>
<comment type="caution">
    <text evidence="1">The sequence shown here is derived from an EMBL/GenBank/DDBJ whole genome shotgun (WGS) entry which is preliminary data.</text>
</comment>
<dbReference type="AlphaFoldDB" id="A0AAE1DAI4"/>
<reference evidence="1" key="1">
    <citation type="journal article" date="2023" name="G3 (Bethesda)">
        <title>A reference genome for the long-term kleptoplast-retaining sea slug Elysia crispata morphotype clarki.</title>
        <authorList>
            <person name="Eastman K.E."/>
            <person name="Pendleton A.L."/>
            <person name="Shaikh M.A."/>
            <person name="Suttiyut T."/>
            <person name="Ogas R."/>
            <person name="Tomko P."/>
            <person name="Gavelis G."/>
            <person name="Widhalm J.R."/>
            <person name="Wisecaver J.H."/>
        </authorList>
    </citation>
    <scope>NUCLEOTIDE SEQUENCE</scope>
    <source>
        <strain evidence="1">ECLA1</strain>
    </source>
</reference>
<proteinExistence type="predicted"/>
<protein>
    <submittedName>
        <fullName evidence="1">Uncharacterized protein</fullName>
    </submittedName>
</protein>
<keyword evidence="2" id="KW-1185">Reference proteome</keyword>
<organism evidence="1 2">
    <name type="scientific">Elysia crispata</name>
    <name type="common">lettuce slug</name>
    <dbReference type="NCBI Taxonomy" id="231223"/>
    <lineage>
        <taxon>Eukaryota</taxon>
        <taxon>Metazoa</taxon>
        <taxon>Spiralia</taxon>
        <taxon>Lophotrochozoa</taxon>
        <taxon>Mollusca</taxon>
        <taxon>Gastropoda</taxon>
        <taxon>Heterobranchia</taxon>
        <taxon>Euthyneura</taxon>
        <taxon>Panpulmonata</taxon>
        <taxon>Sacoglossa</taxon>
        <taxon>Placobranchoidea</taxon>
        <taxon>Plakobranchidae</taxon>
        <taxon>Elysia</taxon>
    </lineage>
</organism>
<name>A0AAE1DAI4_9GAST</name>